<accession>A0A6J6Q9Y7</accession>
<gene>
    <name evidence="1" type="ORF">UFOPK2399_01841</name>
</gene>
<evidence type="ECO:0000313" key="1">
    <source>
        <dbReference type="EMBL" id="CAB4708550.1"/>
    </source>
</evidence>
<name>A0A6J6Q9Y7_9ZZZZ</name>
<dbReference type="AlphaFoldDB" id="A0A6J6Q9Y7"/>
<reference evidence="1" key="1">
    <citation type="submission" date="2020-05" db="EMBL/GenBank/DDBJ databases">
        <authorList>
            <person name="Chiriac C."/>
            <person name="Salcher M."/>
            <person name="Ghai R."/>
            <person name="Kavagutti S V."/>
        </authorList>
    </citation>
    <scope>NUCLEOTIDE SEQUENCE</scope>
</reference>
<dbReference type="EMBL" id="CAEZXP010000008">
    <property type="protein sequence ID" value="CAB4708550.1"/>
    <property type="molecule type" value="Genomic_DNA"/>
</dbReference>
<protein>
    <submittedName>
        <fullName evidence="1">Unannotated protein</fullName>
    </submittedName>
</protein>
<dbReference type="Gene3D" id="3.40.1000.10">
    <property type="entry name" value="Mog1/PsbP, alpha/beta/alpha sandwich"/>
    <property type="match status" value="1"/>
</dbReference>
<organism evidence="1">
    <name type="scientific">freshwater metagenome</name>
    <dbReference type="NCBI Taxonomy" id="449393"/>
    <lineage>
        <taxon>unclassified sequences</taxon>
        <taxon>metagenomes</taxon>
        <taxon>ecological metagenomes</taxon>
    </lineage>
</organism>
<sequence>MMRRRAAATAVACVSALCVAAYSQAANWRTFHANTQGFAISLPESWAAVSTFDQATLNKLSQEAGFASIASVSSTDSGVTVFASDKTAFMDAGAYRTNLTSLTAVLNDAVKSFRASKSTSDVTATTVVLPAGTAGVVTYRLGSGTGQTKANEFTFFRDGVVHVLNYAVPVARWGTYAATFKASAQTFEYEKGQDVSGLVLSARDLGKGFVRESFPAGASVIGATTLDLCNQTFPSEALRTSRLQVRFRYGKDYPVSNEVVAYASGGAAQALTEVKSAATACSATTITQIQGSSRVSFHTSSLNVAGLPAGAVAMTLHVTLLRAGKTLTQDGVAVYLVRGNVLSGIYAYASKELPLGKLTQIVVHAAERSAQKLGGVTLAA</sequence>
<proteinExistence type="predicted"/>